<proteinExistence type="predicted"/>
<gene>
    <name evidence="1" type="ORF">MARPO_0001s0342</name>
</gene>
<dbReference type="AlphaFoldDB" id="A0A2R6XW72"/>
<keyword evidence="2" id="KW-1185">Reference proteome</keyword>
<accession>A0A2R6XW72</accession>
<evidence type="ECO:0000313" key="2">
    <source>
        <dbReference type="Proteomes" id="UP000244005"/>
    </source>
</evidence>
<dbReference type="Gramene" id="Mp1g20050.1">
    <property type="protein sequence ID" value="Mp1g20050.1.cds1"/>
    <property type="gene ID" value="Mp1g20050"/>
</dbReference>
<protein>
    <submittedName>
        <fullName evidence="1">Uncharacterized protein</fullName>
    </submittedName>
</protein>
<evidence type="ECO:0000313" key="1">
    <source>
        <dbReference type="EMBL" id="PTQ50348.1"/>
    </source>
</evidence>
<dbReference type="EMBL" id="KZ772673">
    <property type="protein sequence ID" value="PTQ50348.1"/>
    <property type="molecule type" value="Genomic_DNA"/>
</dbReference>
<organism evidence="1 2">
    <name type="scientific">Marchantia polymorpha</name>
    <name type="common">Common liverwort</name>
    <name type="synonym">Marchantia aquatica</name>
    <dbReference type="NCBI Taxonomy" id="3197"/>
    <lineage>
        <taxon>Eukaryota</taxon>
        <taxon>Viridiplantae</taxon>
        <taxon>Streptophyta</taxon>
        <taxon>Embryophyta</taxon>
        <taxon>Marchantiophyta</taxon>
        <taxon>Marchantiopsida</taxon>
        <taxon>Marchantiidae</taxon>
        <taxon>Marchantiales</taxon>
        <taxon>Marchantiaceae</taxon>
        <taxon>Marchantia</taxon>
    </lineage>
</organism>
<dbReference type="Proteomes" id="UP000244005">
    <property type="component" value="Unassembled WGS sequence"/>
</dbReference>
<sequence>MRWDAIAIVALRNVVTPISSYCFWQLLLLPARNQLPTDLHLLDLTGLDWTGRSDQRNQRHVLYLRERDRERETSSNAVDHLFTHFIKPSTTSSRK</sequence>
<name>A0A2R6XW72_MARPO</name>
<reference evidence="2" key="1">
    <citation type="journal article" date="2017" name="Cell">
        <title>Insights into land plant evolution garnered from the Marchantia polymorpha genome.</title>
        <authorList>
            <person name="Bowman J.L."/>
            <person name="Kohchi T."/>
            <person name="Yamato K.T."/>
            <person name="Jenkins J."/>
            <person name="Shu S."/>
            <person name="Ishizaki K."/>
            <person name="Yamaoka S."/>
            <person name="Nishihama R."/>
            <person name="Nakamura Y."/>
            <person name="Berger F."/>
            <person name="Adam C."/>
            <person name="Aki S.S."/>
            <person name="Althoff F."/>
            <person name="Araki T."/>
            <person name="Arteaga-Vazquez M.A."/>
            <person name="Balasubrmanian S."/>
            <person name="Barry K."/>
            <person name="Bauer D."/>
            <person name="Boehm C.R."/>
            <person name="Briginshaw L."/>
            <person name="Caballero-Perez J."/>
            <person name="Catarino B."/>
            <person name="Chen F."/>
            <person name="Chiyoda S."/>
            <person name="Chovatia M."/>
            <person name="Davies K.M."/>
            <person name="Delmans M."/>
            <person name="Demura T."/>
            <person name="Dierschke T."/>
            <person name="Dolan L."/>
            <person name="Dorantes-Acosta A.E."/>
            <person name="Eklund D.M."/>
            <person name="Florent S.N."/>
            <person name="Flores-Sandoval E."/>
            <person name="Fujiyama A."/>
            <person name="Fukuzawa H."/>
            <person name="Galik B."/>
            <person name="Grimanelli D."/>
            <person name="Grimwood J."/>
            <person name="Grossniklaus U."/>
            <person name="Hamada T."/>
            <person name="Haseloff J."/>
            <person name="Hetherington A.J."/>
            <person name="Higo A."/>
            <person name="Hirakawa Y."/>
            <person name="Hundley H.N."/>
            <person name="Ikeda Y."/>
            <person name="Inoue K."/>
            <person name="Inoue S.I."/>
            <person name="Ishida S."/>
            <person name="Jia Q."/>
            <person name="Kakita M."/>
            <person name="Kanazawa T."/>
            <person name="Kawai Y."/>
            <person name="Kawashima T."/>
            <person name="Kennedy M."/>
            <person name="Kinose K."/>
            <person name="Kinoshita T."/>
            <person name="Kohara Y."/>
            <person name="Koide E."/>
            <person name="Komatsu K."/>
            <person name="Kopischke S."/>
            <person name="Kubo M."/>
            <person name="Kyozuka J."/>
            <person name="Lagercrantz U."/>
            <person name="Lin S.S."/>
            <person name="Lindquist E."/>
            <person name="Lipzen A.M."/>
            <person name="Lu C.W."/>
            <person name="De Luna E."/>
            <person name="Martienssen R.A."/>
            <person name="Minamino N."/>
            <person name="Mizutani M."/>
            <person name="Mizutani M."/>
            <person name="Mochizuki N."/>
            <person name="Monte I."/>
            <person name="Mosher R."/>
            <person name="Nagasaki H."/>
            <person name="Nakagami H."/>
            <person name="Naramoto S."/>
            <person name="Nishitani K."/>
            <person name="Ohtani M."/>
            <person name="Okamoto T."/>
            <person name="Okumura M."/>
            <person name="Phillips J."/>
            <person name="Pollak B."/>
            <person name="Reinders A."/>
            <person name="Rovekamp M."/>
            <person name="Sano R."/>
            <person name="Sawa S."/>
            <person name="Schmid M.W."/>
            <person name="Shirakawa M."/>
            <person name="Solano R."/>
            <person name="Spunde A."/>
            <person name="Suetsugu N."/>
            <person name="Sugano S."/>
            <person name="Sugiyama A."/>
            <person name="Sun R."/>
            <person name="Suzuki Y."/>
            <person name="Takenaka M."/>
            <person name="Takezawa D."/>
            <person name="Tomogane H."/>
            <person name="Tsuzuki M."/>
            <person name="Ueda T."/>
            <person name="Umeda M."/>
            <person name="Ward J.M."/>
            <person name="Watanabe Y."/>
            <person name="Yazaki K."/>
            <person name="Yokoyama R."/>
            <person name="Yoshitake Y."/>
            <person name="Yotsui I."/>
            <person name="Zachgo S."/>
            <person name="Schmutz J."/>
        </authorList>
    </citation>
    <scope>NUCLEOTIDE SEQUENCE [LARGE SCALE GENOMIC DNA]</scope>
    <source>
        <strain evidence="2">Tak-1</strain>
    </source>
</reference>